<evidence type="ECO:0000313" key="5">
    <source>
        <dbReference type="EMBL" id="ADC31803.1"/>
    </source>
</evidence>
<dbReference type="InterPro" id="IPR009057">
    <property type="entry name" value="Homeodomain-like_sf"/>
</dbReference>
<protein>
    <submittedName>
        <fullName evidence="5">AntR</fullName>
    </submittedName>
</protein>
<organism evidence="5">
    <name type="scientific">Sphingomonas sp. XLDN2-5</name>
    <dbReference type="NCBI Taxonomy" id="411925"/>
    <lineage>
        <taxon>Bacteria</taxon>
        <taxon>Pseudomonadati</taxon>
        <taxon>Pseudomonadota</taxon>
        <taxon>Alphaproteobacteria</taxon>
        <taxon>Sphingomonadales</taxon>
        <taxon>Sphingomonadaceae</taxon>
        <taxon>Sphingomonas</taxon>
    </lineage>
</organism>
<dbReference type="SMART" id="SM00342">
    <property type="entry name" value="HTH_ARAC"/>
    <property type="match status" value="1"/>
</dbReference>
<gene>
    <name evidence="5" type="primary">antR</name>
</gene>
<dbReference type="InterPro" id="IPR018060">
    <property type="entry name" value="HTH_AraC"/>
</dbReference>
<feature type="domain" description="HTH araC/xylS-type" evidence="4">
    <location>
        <begin position="210"/>
        <end position="309"/>
    </location>
</feature>
<dbReference type="InterPro" id="IPR035418">
    <property type="entry name" value="AraC-bd_2"/>
</dbReference>
<keyword evidence="3" id="KW-0804">Transcription</keyword>
<proteinExistence type="predicted"/>
<dbReference type="SUPFAM" id="SSF46689">
    <property type="entry name" value="Homeodomain-like"/>
    <property type="match status" value="1"/>
</dbReference>
<dbReference type="PANTHER" id="PTHR46796">
    <property type="entry name" value="HTH-TYPE TRANSCRIPTIONAL ACTIVATOR RHAS-RELATED"/>
    <property type="match status" value="1"/>
</dbReference>
<evidence type="ECO:0000259" key="4">
    <source>
        <dbReference type="PROSITE" id="PS01124"/>
    </source>
</evidence>
<dbReference type="GO" id="GO:0003700">
    <property type="term" value="F:DNA-binding transcription factor activity"/>
    <property type="evidence" value="ECO:0007669"/>
    <property type="project" value="InterPro"/>
</dbReference>
<keyword evidence="2" id="KW-0238">DNA-binding</keyword>
<reference evidence="5" key="1">
    <citation type="journal article" date="2010" name="PLoS ONE">
        <title>The genes coding for the conversion of carbazole to catechol are flanked by IS6100 elements in Sphingomonas sp. strain XLDN2-5.</title>
        <authorList>
            <person name="Gai Z."/>
            <person name="Wang X."/>
            <person name="Liu X."/>
            <person name="Tai C."/>
            <person name="Tang H."/>
            <person name="He X."/>
            <person name="Wu G."/>
            <person name="Deng Z."/>
            <person name="Xu P."/>
        </authorList>
    </citation>
    <scope>NUCLEOTIDE SEQUENCE</scope>
    <source>
        <strain evidence="5">XLDN2-5</strain>
    </source>
</reference>
<dbReference type="GO" id="GO:0043565">
    <property type="term" value="F:sequence-specific DNA binding"/>
    <property type="evidence" value="ECO:0007669"/>
    <property type="project" value="InterPro"/>
</dbReference>
<dbReference type="InterPro" id="IPR050204">
    <property type="entry name" value="AraC_XylS_family_regulators"/>
</dbReference>
<accession>D5IGG9</accession>
<evidence type="ECO:0000256" key="1">
    <source>
        <dbReference type="ARBA" id="ARBA00023015"/>
    </source>
</evidence>
<dbReference type="InterPro" id="IPR018062">
    <property type="entry name" value="HTH_AraC-typ_CS"/>
</dbReference>
<dbReference type="PROSITE" id="PS01124">
    <property type="entry name" value="HTH_ARAC_FAMILY_2"/>
    <property type="match status" value="1"/>
</dbReference>
<keyword evidence="1" id="KW-0805">Transcription regulation</keyword>
<dbReference type="Gene3D" id="1.10.10.60">
    <property type="entry name" value="Homeodomain-like"/>
    <property type="match status" value="1"/>
</dbReference>
<evidence type="ECO:0000256" key="3">
    <source>
        <dbReference type="ARBA" id="ARBA00023163"/>
    </source>
</evidence>
<evidence type="ECO:0000256" key="2">
    <source>
        <dbReference type="ARBA" id="ARBA00023125"/>
    </source>
</evidence>
<name>D5IGG9_9SPHN</name>
<sequence length="318" mass="34977">MMAGSPGKSWRLFESSDVDETREKISRVLQPHRLAPLNRGKHQGSMNYVSLGSIGIGTIRFGEMAIDLDEVEGYHLFIFCLSGKAELNIHRETMDASGTQGVYVAPGTPLRGRFSHDCEQLVLRVDKRALTAANEGNLPHFRTRIDMKAPLSSPWASILNSLIGDDSAIGMVQGDERIARNYERLLLSLLLAGEQDGAPARASIAPAAVRKAEAFMREHFALPITLGDIATAAGVPARTLLDNFRKFRDESPMKALRRYRMDHARMLLETGECSSVTDAALASGVSHLGRFSRDFREQFGRLPSEIQMSDAFACIGDS</sequence>
<dbReference type="Pfam" id="PF12833">
    <property type="entry name" value="HTH_18"/>
    <property type="match status" value="1"/>
</dbReference>
<dbReference type="EMBL" id="GU123625">
    <property type="protein sequence ID" value="ADC31803.1"/>
    <property type="molecule type" value="Genomic_DNA"/>
</dbReference>
<dbReference type="PROSITE" id="PS00041">
    <property type="entry name" value="HTH_ARAC_FAMILY_1"/>
    <property type="match status" value="1"/>
</dbReference>
<dbReference type="AlphaFoldDB" id="D5IGG9"/>
<dbReference type="Pfam" id="PF14525">
    <property type="entry name" value="AraC_binding_2"/>
    <property type="match status" value="1"/>
</dbReference>